<feature type="transmembrane region" description="Helical" evidence="12">
    <location>
        <begin position="123"/>
        <end position="147"/>
    </location>
</feature>
<evidence type="ECO:0000256" key="8">
    <source>
        <dbReference type="ARBA" id="ARBA00023065"/>
    </source>
</evidence>
<keyword evidence="6 12" id="KW-1133">Transmembrane helix</keyword>
<keyword evidence="4" id="KW-1003">Cell membrane</keyword>
<comment type="caution">
    <text evidence="13">The sequence shown here is derived from an EMBL/GenBank/DDBJ whole genome shotgun (WGS) entry which is preliminary data.</text>
</comment>
<dbReference type="PANTHER" id="PTHR42985">
    <property type="entry name" value="SODIUM-COUPLED MONOCARBOXYLATE TRANSPORTER"/>
    <property type="match status" value="1"/>
</dbReference>
<dbReference type="NCBIfam" id="TIGR00813">
    <property type="entry name" value="sss"/>
    <property type="match status" value="1"/>
</dbReference>
<feature type="transmembrane region" description="Helical" evidence="12">
    <location>
        <begin position="380"/>
        <end position="403"/>
    </location>
</feature>
<dbReference type="InterPro" id="IPR051163">
    <property type="entry name" value="Sodium:Solute_Symporter_SSF"/>
</dbReference>
<keyword evidence="8" id="KW-0406">Ion transport</keyword>
<evidence type="ECO:0000313" key="13">
    <source>
        <dbReference type="EMBL" id="PVY44558.1"/>
    </source>
</evidence>
<protein>
    <submittedName>
        <fullName evidence="13">SSS family transporter</fullName>
    </submittedName>
</protein>
<evidence type="ECO:0000256" key="7">
    <source>
        <dbReference type="ARBA" id="ARBA00023053"/>
    </source>
</evidence>
<feature type="transmembrane region" description="Helical" evidence="12">
    <location>
        <begin position="179"/>
        <end position="201"/>
    </location>
</feature>
<feature type="transmembrane region" description="Helical" evidence="12">
    <location>
        <begin position="6"/>
        <end position="26"/>
    </location>
</feature>
<dbReference type="Proteomes" id="UP000245959">
    <property type="component" value="Unassembled WGS sequence"/>
</dbReference>
<feature type="transmembrane region" description="Helical" evidence="12">
    <location>
        <begin position="443"/>
        <end position="465"/>
    </location>
</feature>
<dbReference type="GO" id="GO:0015293">
    <property type="term" value="F:symporter activity"/>
    <property type="evidence" value="ECO:0007669"/>
    <property type="project" value="TreeGrafter"/>
</dbReference>
<dbReference type="InterPro" id="IPR001734">
    <property type="entry name" value="Na/solute_symporter"/>
</dbReference>
<name>A0A2U1B7F3_9BACT</name>
<dbReference type="EMBL" id="QEKH01000006">
    <property type="protein sequence ID" value="PVY44558.1"/>
    <property type="molecule type" value="Genomic_DNA"/>
</dbReference>
<comment type="subcellular location">
    <subcellularLocation>
        <location evidence="1">Cell membrane</location>
        <topology evidence="1">Multi-pass membrane protein</topology>
    </subcellularLocation>
</comment>
<evidence type="ECO:0000256" key="5">
    <source>
        <dbReference type="ARBA" id="ARBA00022692"/>
    </source>
</evidence>
<feature type="transmembrane region" description="Helical" evidence="12">
    <location>
        <begin position="471"/>
        <end position="491"/>
    </location>
</feature>
<evidence type="ECO:0000313" key="14">
    <source>
        <dbReference type="Proteomes" id="UP000245959"/>
    </source>
</evidence>
<dbReference type="AlphaFoldDB" id="A0A2U1B7F3"/>
<evidence type="ECO:0000256" key="2">
    <source>
        <dbReference type="ARBA" id="ARBA00006434"/>
    </source>
</evidence>
<dbReference type="Pfam" id="PF00474">
    <property type="entry name" value="SSF"/>
    <property type="match status" value="1"/>
</dbReference>
<feature type="transmembrane region" description="Helical" evidence="12">
    <location>
        <begin position="283"/>
        <end position="304"/>
    </location>
</feature>
<keyword evidence="10" id="KW-0739">Sodium transport</keyword>
<feature type="transmembrane region" description="Helical" evidence="12">
    <location>
        <begin position="79"/>
        <end position="102"/>
    </location>
</feature>
<feature type="transmembrane region" description="Helical" evidence="12">
    <location>
        <begin position="153"/>
        <end position="172"/>
    </location>
</feature>
<evidence type="ECO:0000256" key="11">
    <source>
        <dbReference type="RuleBase" id="RU362091"/>
    </source>
</evidence>
<dbReference type="PROSITE" id="PS50283">
    <property type="entry name" value="NA_SOLUT_SYMP_3"/>
    <property type="match status" value="1"/>
</dbReference>
<dbReference type="InterPro" id="IPR038377">
    <property type="entry name" value="Na/Glc_symporter_sf"/>
</dbReference>
<evidence type="ECO:0000256" key="4">
    <source>
        <dbReference type="ARBA" id="ARBA00022475"/>
    </source>
</evidence>
<evidence type="ECO:0000256" key="12">
    <source>
        <dbReference type="SAM" id="Phobius"/>
    </source>
</evidence>
<keyword evidence="14" id="KW-1185">Reference proteome</keyword>
<proteinExistence type="inferred from homology"/>
<dbReference type="RefSeq" id="WP_116883191.1">
    <property type="nucleotide sequence ID" value="NZ_CABMMC010000005.1"/>
</dbReference>
<keyword evidence="5 12" id="KW-0812">Transmembrane</keyword>
<evidence type="ECO:0000256" key="9">
    <source>
        <dbReference type="ARBA" id="ARBA00023136"/>
    </source>
</evidence>
<sequence>MSSVLSGGDWAVILLYLLGVTGLGVVSRLRHRQDADEYLMAKRSMNWFVVALAVFATLFSTISFVSIPGEAYNFGLTMMAVALGQILFVPLGIWLFLRFFFAAPTFSAYEYLEKRYDRNCRRIAAVIFIMIRLFYTGGVFYAAAVIFESLAGWRPEATIVVIGLITLAYTFWGGIRAVILADVVQSAIIFLGIAAILFRLFQVTGFDVGGVLSFAGEHNRLFGTFAQSDFYRLNLHDRWNFWLLILVVVQIPLQTMCCDQLVIQRLLTSRSYHQAVRSTYANYLLSIPVVVMLYGIGLFLFFYYNGGGGELPAGLPGDKVLGFFITDELPAPLPGVIIVALLAALMSTVAGAVNSLVTVCFKDLVLTAKPELAGTPCEMLYCRVLTVFGGGGAILTALMMIVVGQGVRTTLLEVIGVWSNLWPILFVAFLYGVLSQRVSARAILWTMVIGGIVNLVVPYLMYYAVPEEMRWGFWYLGVPGVLLGLALPPLLSRFWPNRKNLDGLTLRTLRPDGRSAPPAPDRPLP</sequence>
<reference evidence="13 14" key="1">
    <citation type="submission" date="2018-04" db="EMBL/GenBank/DDBJ databases">
        <title>Genomic Encyclopedia of Type Strains, Phase IV (KMG-IV): sequencing the most valuable type-strain genomes for metagenomic binning, comparative biology and taxonomic classification.</title>
        <authorList>
            <person name="Goeker M."/>
        </authorList>
    </citation>
    <scope>NUCLEOTIDE SEQUENCE [LARGE SCALE GENOMIC DNA]</scope>
    <source>
        <strain evidence="13 14">DSM 14823</strain>
    </source>
</reference>
<gene>
    <name evidence="13" type="ORF">C8D82_10676</name>
</gene>
<keyword evidence="9 12" id="KW-0472">Membrane</keyword>
<accession>A0A2U1B7F3</accession>
<evidence type="ECO:0000256" key="3">
    <source>
        <dbReference type="ARBA" id="ARBA00022448"/>
    </source>
</evidence>
<feature type="transmembrane region" description="Helical" evidence="12">
    <location>
        <begin position="47"/>
        <end position="67"/>
    </location>
</feature>
<keyword evidence="3" id="KW-0813">Transport</keyword>
<comment type="similarity">
    <text evidence="2 11">Belongs to the sodium:solute symporter (SSF) (TC 2.A.21) family.</text>
</comment>
<feature type="transmembrane region" description="Helical" evidence="12">
    <location>
        <begin position="241"/>
        <end position="262"/>
    </location>
</feature>
<feature type="transmembrane region" description="Helical" evidence="12">
    <location>
        <begin position="336"/>
        <end position="359"/>
    </location>
</feature>
<dbReference type="GO" id="GO:0005886">
    <property type="term" value="C:plasma membrane"/>
    <property type="evidence" value="ECO:0007669"/>
    <property type="project" value="UniProtKB-SubCell"/>
</dbReference>
<dbReference type="PANTHER" id="PTHR42985:SF40">
    <property type="entry name" value="LD47995P-RELATED"/>
    <property type="match status" value="1"/>
</dbReference>
<keyword evidence="7" id="KW-0915">Sodium</keyword>
<feature type="transmembrane region" description="Helical" evidence="12">
    <location>
        <begin position="415"/>
        <end position="434"/>
    </location>
</feature>
<evidence type="ECO:0000256" key="1">
    <source>
        <dbReference type="ARBA" id="ARBA00004651"/>
    </source>
</evidence>
<evidence type="ECO:0000256" key="10">
    <source>
        <dbReference type="ARBA" id="ARBA00023201"/>
    </source>
</evidence>
<dbReference type="GeneID" id="78294511"/>
<dbReference type="OrthoDB" id="9814523at2"/>
<evidence type="ECO:0000256" key="6">
    <source>
        <dbReference type="ARBA" id="ARBA00022989"/>
    </source>
</evidence>
<dbReference type="Gene3D" id="1.20.1730.10">
    <property type="entry name" value="Sodium/glucose cotransporter"/>
    <property type="match status" value="1"/>
</dbReference>
<organism evidence="13 14">
    <name type="scientific">Victivallis vadensis</name>
    <dbReference type="NCBI Taxonomy" id="172901"/>
    <lineage>
        <taxon>Bacteria</taxon>
        <taxon>Pseudomonadati</taxon>
        <taxon>Lentisphaerota</taxon>
        <taxon>Lentisphaeria</taxon>
        <taxon>Victivallales</taxon>
        <taxon>Victivallaceae</taxon>
        <taxon>Victivallis</taxon>
    </lineage>
</organism>
<dbReference type="GO" id="GO:0006814">
    <property type="term" value="P:sodium ion transport"/>
    <property type="evidence" value="ECO:0007669"/>
    <property type="project" value="UniProtKB-KW"/>
</dbReference>